<keyword evidence="1" id="KW-0812">Transmembrane</keyword>
<accession>A0A8S1NBQ7</accession>
<name>A0A8S1NBQ7_PARPR</name>
<keyword evidence="1" id="KW-0472">Membrane</keyword>
<feature type="transmembrane region" description="Helical" evidence="1">
    <location>
        <begin position="40"/>
        <end position="57"/>
    </location>
</feature>
<keyword evidence="3" id="KW-1185">Reference proteome</keyword>
<proteinExistence type="predicted"/>
<protein>
    <recommendedName>
        <fullName evidence="4">Transmembrane protein</fullName>
    </recommendedName>
</protein>
<evidence type="ECO:0000256" key="1">
    <source>
        <dbReference type="SAM" id="Phobius"/>
    </source>
</evidence>
<organism evidence="2 3">
    <name type="scientific">Paramecium primaurelia</name>
    <dbReference type="NCBI Taxonomy" id="5886"/>
    <lineage>
        <taxon>Eukaryota</taxon>
        <taxon>Sar</taxon>
        <taxon>Alveolata</taxon>
        <taxon>Ciliophora</taxon>
        <taxon>Intramacronucleata</taxon>
        <taxon>Oligohymenophorea</taxon>
        <taxon>Peniculida</taxon>
        <taxon>Parameciidae</taxon>
        <taxon>Paramecium</taxon>
    </lineage>
</organism>
<reference evidence="2" key="1">
    <citation type="submission" date="2021-01" db="EMBL/GenBank/DDBJ databases">
        <authorList>
            <consortium name="Genoscope - CEA"/>
            <person name="William W."/>
        </authorList>
    </citation>
    <scope>NUCLEOTIDE SEQUENCE</scope>
</reference>
<gene>
    <name evidence="2" type="ORF">PPRIM_AZ9-3.1.T0840002</name>
</gene>
<keyword evidence="1" id="KW-1133">Transmembrane helix</keyword>
<dbReference type="AlphaFoldDB" id="A0A8S1NBQ7"/>
<sequence length="259" mass="31003">MMLSRQKQLLHKHILDCVKYINIKWQYTILRIFYNLQVNLHFLLNFNFYHIFLFHIMKKIQHRYHARLKLQFNLKNLPSILSSIVKNSQLWSNQENLELLRVRLYIQLPRSAVSEKRNNEKILNLGLLSQCFIDKFNFFQEMEQIQLLTWIILAQINQCILYQYDYNIKLVDNEGSQTSFNYLTKASQLIEGVAASGKKQLSLKFFLKNNDHYTELLPSVNSNVESDCCCKQYSSIDFPIQILYQHFKAKIKFYMNLLI</sequence>
<evidence type="ECO:0008006" key="4">
    <source>
        <dbReference type="Google" id="ProtNLM"/>
    </source>
</evidence>
<evidence type="ECO:0000313" key="2">
    <source>
        <dbReference type="EMBL" id="CAD8089562.1"/>
    </source>
</evidence>
<comment type="caution">
    <text evidence="2">The sequence shown here is derived from an EMBL/GenBank/DDBJ whole genome shotgun (WGS) entry which is preliminary data.</text>
</comment>
<evidence type="ECO:0000313" key="3">
    <source>
        <dbReference type="Proteomes" id="UP000688137"/>
    </source>
</evidence>
<dbReference type="EMBL" id="CAJJDM010000087">
    <property type="protein sequence ID" value="CAD8089562.1"/>
    <property type="molecule type" value="Genomic_DNA"/>
</dbReference>
<dbReference type="Proteomes" id="UP000688137">
    <property type="component" value="Unassembled WGS sequence"/>
</dbReference>